<dbReference type="Gene3D" id="3.40.50.720">
    <property type="entry name" value="NAD(P)-binding Rossmann-like Domain"/>
    <property type="match status" value="1"/>
</dbReference>
<dbReference type="AlphaFoldDB" id="A0A381YR05"/>
<dbReference type="SMART" id="SM00822">
    <property type="entry name" value="PKS_KR"/>
    <property type="match status" value="1"/>
</dbReference>
<dbReference type="SUPFAM" id="SSF51735">
    <property type="entry name" value="NAD(P)-binding Rossmann-fold domains"/>
    <property type="match status" value="1"/>
</dbReference>
<name>A0A381YR05_9ZZZZ</name>
<dbReference type="InterPro" id="IPR002347">
    <property type="entry name" value="SDR_fam"/>
</dbReference>
<dbReference type="PRINTS" id="PR00081">
    <property type="entry name" value="GDHRDH"/>
</dbReference>
<dbReference type="InterPro" id="IPR020904">
    <property type="entry name" value="Sc_DH/Rdtase_CS"/>
</dbReference>
<gene>
    <name evidence="4" type="ORF">METZ01_LOCUS131791</name>
</gene>
<organism evidence="4">
    <name type="scientific">marine metagenome</name>
    <dbReference type="NCBI Taxonomy" id="408172"/>
    <lineage>
        <taxon>unclassified sequences</taxon>
        <taxon>metagenomes</taxon>
        <taxon>ecological metagenomes</taxon>
    </lineage>
</organism>
<feature type="domain" description="Ketoreductase" evidence="3">
    <location>
        <begin position="10"/>
        <end position="234"/>
    </location>
</feature>
<dbReference type="PRINTS" id="PR00080">
    <property type="entry name" value="SDRFAMILY"/>
</dbReference>
<accession>A0A381YR05</accession>
<dbReference type="GO" id="GO:0016491">
    <property type="term" value="F:oxidoreductase activity"/>
    <property type="evidence" value="ECO:0007669"/>
    <property type="project" value="UniProtKB-KW"/>
</dbReference>
<evidence type="ECO:0000256" key="1">
    <source>
        <dbReference type="ARBA" id="ARBA00006484"/>
    </source>
</evidence>
<dbReference type="Pfam" id="PF13561">
    <property type="entry name" value="adh_short_C2"/>
    <property type="match status" value="1"/>
</dbReference>
<proteinExistence type="inferred from homology"/>
<dbReference type="InterPro" id="IPR036291">
    <property type="entry name" value="NAD(P)-bd_dom_sf"/>
</dbReference>
<evidence type="ECO:0000259" key="3">
    <source>
        <dbReference type="SMART" id="SM00822"/>
    </source>
</evidence>
<dbReference type="InterPro" id="IPR057326">
    <property type="entry name" value="KR_dom"/>
</dbReference>
<dbReference type="PANTHER" id="PTHR45024">
    <property type="entry name" value="DEHYDROGENASES, SHORT CHAIN"/>
    <property type="match status" value="1"/>
</dbReference>
<dbReference type="EMBL" id="UINC01018731">
    <property type="protein sequence ID" value="SVA78937.1"/>
    <property type="molecule type" value="Genomic_DNA"/>
</dbReference>
<dbReference type="PANTHER" id="PTHR45024:SF2">
    <property type="entry name" value="SCP2 DOMAIN-CONTAINING PROTEIN"/>
    <property type="match status" value="1"/>
</dbReference>
<feature type="non-terminal residue" evidence="4">
    <location>
        <position position="1"/>
    </location>
</feature>
<reference evidence="4" key="1">
    <citation type="submission" date="2018-05" db="EMBL/GenBank/DDBJ databases">
        <authorList>
            <person name="Lanie J.A."/>
            <person name="Ng W.-L."/>
            <person name="Kazmierczak K.M."/>
            <person name="Andrzejewski T.M."/>
            <person name="Davidsen T.M."/>
            <person name="Wayne K.J."/>
            <person name="Tettelin H."/>
            <person name="Glass J.I."/>
            <person name="Rusch D."/>
            <person name="Podicherti R."/>
            <person name="Tsui H.-C.T."/>
            <person name="Winkler M.E."/>
        </authorList>
    </citation>
    <scope>NUCLEOTIDE SEQUENCE</scope>
</reference>
<sequence>VKLSGQLENKIAVVTGGGRGIGRGVALFLAREGAKLVVADPGSDLDGSGSSNSVADSVVKEIHEQGGAAVSSYESVATMSGGEAIINKALDTFGKLDIVVTCAGVLRDRMIFNMTEEEWDSVIAVHLKGTFTIVKHAAILFRQQRSGRIITFSSESGLMGNSGQANYGAAKSGIAGFTKVVARDMGKYGVTANSIAPRANTRMISAIPDSASEIRASQGVEPISGDDELRLTHPDAIAPFVGYLASDYAANVNGQTFLVYGGTISLISQPRAERSIFNEGNRWDLTTLSTLSSNYLTKDISNPAPPQSKKH</sequence>
<protein>
    <recommendedName>
        <fullName evidence="3">Ketoreductase domain-containing protein</fullName>
    </recommendedName>
</protein>
<dbReference type="FunFam" id="3.40.50.720:FF:000084">
    <property type="entry name" value="Short-chain dehydrogenase reductase"/>
    <property type="match status" value="1"/>
</dbReference>
<comment type="similarity">
    <text evidence="1">Belongs to the short-chain dehydrogenases/reductases (SDR) family.</text>
</comment>
<dbReference type="InterPro" id="IPR051687">
    <property type="entry name" value="Peroxisomal_Beta-Oxidation"/>
</dbReference>
<keyword evidence="2" id="KW-0560">Oxidoreductase</keyword>
<dbReference type="PROSITE" id="PS00061">
    <property type="entry name" value="ADH_SHORT"/>
    <property type="match status" value="1"/>
</dbReference>
<evidence type="ECO:0000313" key="4">
    <source>
        <dbReference type="EMBL" id="SVA78937.1"/>
    </source>
</evidence>
<evidence type="ECO:0000256" key="2">
    <source>
        <dbReference type="ARBA" id="ARBA00023002"/>
    </source>
</evidence>